<organism evidence="3 4">
    <name type="scientific">Heterodermia speciosa</name>
    <dbReference type="NCBI Taxonomy" id="116794"/>
    <lineage>
        <taxon>Eukaryota</taxon>
        <taxon>Fungi</taxon>
        <taxon>Dikarya</taxon>
        <taxon>Ascomycota</taxon>
        <taxon>Pezizomycotina</taxon>
        <taxon>Lecanoromycetes</taxon>
        <taxon>OSLEUM clade</taxon>
        <taxon>Lecanoromycetidae</taxon>
        <taxon>Caliciales</taxon>
        <taxon>Physciaceae</taxon>
        <taxon>Heterodermia</taxon>
    </lineage>
</organism>
<evidence type="ECO:0000256" key="1">
    <source>
        <dbReference type="SAM" id="MobiDB-lite"/>
    </source>
</evidence>
<dbReference type="OrthoDB" id="4725912at2759"/>
<name>A0A8H3J1L9_9LECA</name>
<feature type="domain" description="DUF6593" evidence="2">
    <location>
        <begin position="175"/>
        <end position="315"/>
    </location>
</feature>
<dbReference type="Pfam" id="PF20236">
    <property type="entry name" value="DUF6593"/>
    <property type="match status" value="1"/>
</dbReference>
<feature type="region of interest" description="Disordered" evidence="1">
    <location>
        <begin position="56"/>
        <end position="158"/>
    </location>
</feature>
<proteinExistence type="predicted"/>
<evidence type="ECO:0000313" key="3">
    <source>
        <dbReference type="EMBL" id="CAF9938933.1"/>
    </source>
</evidence>
<gene>
    <name evidence="3" type="ORF">HETSPECPRED_001427</name>
</gene>
<comment type="caution">
    <text evidence="3">The sequence shown here is derived from an EMBL/GenBank/DDBJ whole genome shotgun (WGS) entry which is preliminary data.</text>
</comment>
<keyword evidence="4" id="KW-1185">Reference proteome</keyword>
<dbReference type="EMBL" id="CAJPDS010000122">
    <property type="protein sequence ID" value="CAF9938933.1"/>
    <property type="molecule type" value="Genomic_DNA"/>
</dbReference>
<sequence length="335" mass="37590">MTYRLHLLLSEPTFLDRYFSSILNITADIYFQYLPIQSHLNRKMSFLHPKQAQAYNYQPSDETNPPPPYSSISSVPQGSPPQQQPQRSTSPSVPYGYPPQQQRYPPQQQPYPPQQPQYPPQQQPYPPQQPPPQRAPSPSFPYGANPSIPQPPTTSAPIPRTLHIYREGLTQKRGTVYDSDKTTPLYLIRNSWAAGWSGKPNVEITSPGTGQVIATVTFHAWSRTVDFMLHGQALPMDPAGWFTRSYTFQSPIGTLKWQKTGIWGYSLQCVTERGEWLARFDTAYFSMRKEGRLEIVSRELPQMLVDQLVVTGIAMVEIEKRAHASAGASGGGGGA</sequence>
<protein>
    <recommendedName>
        <fullName evidence="2">DUF6593 domain-containing protein</fullName>
    </recommendedName>
</protein>
<dbReference type="Proteomes" id="UP000664521">
    <property type="component" value="Unassembled WGS sequence"/>
</dbReference>
<feature type="compositionally biased region" description="Low complexity" evidence="1">
    <location>
        <begin position="84"/>
        <end position="106"/>
    </location>
</feature>
<accession>A0A8H3J1L9</accession>
<reference evidence="3" key="1">
    <citation type="submission" date="2021-03" db="EMBL/GenBank/DDBJ databases">
        <authorList>
            <person name="Tagirdzhanova G."/>
        </authorList>
    </citation>
    <scope>NUCLEOTIDE SEQUENCE</scope>
</reference>
<feature type="compositionally biased region" description="Pro residues" evidence="1">
    <location>
        <begin position="107"/>
        <end position="139"/>
    </location>
</feature>
<dbReference type="AlphaFoldDB" id="A0A8H3J1L9"/>
<evidence type="ECO:0000259" key="2">
    <source>
        <dbReference type="Pfam" id="PF20236"/>
    </source>
</evidence>
<dbReference type="InterPro" id="IPR046528">
    <property type="entry name" value="DUF6593"/>
</dbReference>
<evidence type="ECO:0000313" key="4">
    <source>
        <dbReference type="Proteomes" id="UP000664521"/>
    </source>
</evidence>